<keyword evidence="1" id="KW-0472">Membrane</keyword>
<feature type="transmembrane region" description="Helical" evidence="1">
    <location>
        <begin position="127"/>
        <end position="145"/>
    </location>
</feature>
<feature type="transmembrane region" description="Helical" evidence="1">
    <location>
        <begin position="214"/>
        <end position="235"/>
    </location>
</feature>
<feature type="transmembrane region" description="Helical" evidence="1">
    <location>
        <begin position="255"/>
        <end position="272"/>
    </location>
</feature>
<dbReference type="Pfam" id="PF05675">
    <property type="entry name" value="DUF817"/>
    <property type="match status" value="1"/>
</dbReference>
<evidence type="ECO:0000313" key="2">
    <source>
        <dbReference type="EMBL" id="NKZ40106.1"/>
    </source>
</evidence>
<evidence type="ECO:0000256" key="1">
    <source>
        <dbReference type="SAM" id="Phobius"/>
    </source>
</evidence>
<dbReference type="RefSeq" id="WP_168609905.1">
    <property type="nucleotide sequence ID" value="NZ_JAAZQD010000006.1"/>
</dbReference>
<sequence>MTLRFPMANIRVLRAWLTAPHTVRADALREFLWFGLKKAVSCSFAGGFFLVLAASRALSAAPLPRYDAILLGAIALQAAMLWTGLETRDELKAICLFHLLGFALEAFKSNPAIGSWSYPEFAYSKLLGVPLYAGFMYAAVASYMIQAWRHFDLRLHDAPDPRRSAAVAIAIYANFFTHHFLPDLRWLLALLLLGLYRRTRVYFTPWRRRLWMPLPLAFVLIGFFLWLAENAATFLGAWTYPDQHLSWRMVHAGKIGSWALLVVMTFVIVADLKGLKQRLHRAVPPAARIGRQAP</sequence>
<name>A0A846ZQ13_9GAMM</name>
<protein>
    <submittedName>
        <fullName evidence="2">DUF817 domain-containing protein</fullName>
    </submittedName>
</protein>
<accession>A0A846ZQ13</accession>
<evidence type="ECO:0000313" key="3">
    <source>
        <dbReference type="Proteomes" id="UP000541636"/>
    </source>
</evidence>
<organism evidence="2 3">
    <name type="scientific">Oleiagrimonas citrea</name>
    <dbReference type="NCBI Taxonomy" id="1665687"/>
    <lineage>
        <taxon>Bacteria</taxon>
        <taxon>Pseudomonadati</taxon>
        <taxon>Pseudomonadota</taxon>
        <taxon>Gammaproteobacteria</taxon>
        <taxon>Lysobacterales</taxon>
        <taxon>Rhodanobacteraceae</taxon>
        <taxon>Oleiagrimonas</taxon>
    </lineage>
</organism>
<keyword evidence="1" id="KW-1133">Transmembrane helix</keyword>
<gene>
    <name evidence="2" type="ORF">HF690_14195</name>
</gene>
<feature type="transmembrane region" description="Helical" evidence="1">
    <location>
        <begin position="165"/>
        <end position="193"/>
    </location>
</feature>
<feature type="transmembrane region" description="Helical" evidence="1">
    <location>
        <begin position="35"/>
        <end position="54"/>
    </location>
</feature>
<dbReference type="Proteomes" id="UP000541636">
    <property type="component" value="Unassembled WGS sequence"/>
</dbReference>
<dbReference type="AlphaFoldDB" id="A0A846ZQ13"/>
<dbReference type="EMBL" id="JAAZQD010000006">
    <property type="protein sequence ID" value="NKZ40106.1"/>
    <property type="molecule type" value="Genomic_DNA"/>
</dbReference>
<comment type="caution">
    <text evidence="2">The sequence shown here is derived from an EMBL/GenBank/DDBJ whole genome shotgun (WGS) entry which is preliminary data.</text>
</comment>
<reference evidence="2 3" key="1">
    <citation type="journal article" date="2017" name="Int. J. Syst. Evol. Microbiol.">
        <title>Oleiagrimonas citrea sp. nov., a marine bacterium isolated from tidal flat sediment and emended description of the genus Oleiagrimonas Fang et al. 2015 and Oleiagrimonas soli.</title>
        <authorList>
            <person name="Yang S.H."/>
            <person name="Seo H.S."/>
            <person name="Seong C.N."/>
            <person name="Kwon K.K."/>
        </authorList>
    </citation>
    <scope>NUCLEOTIDE SEQUENCE [LARGE SCALE GENOMIC DNA]</scope>
    <source>
        <strain evidence="2 3">MEBiC09124</strain>
    </source>
</reference>
<proteinExistence type="predicted"/>
<dbReference type="PIRSF" id="PIRSF009141">
    <property type="entry name" value="UCP009141"/>
    <property type="match status" value="1"/>
</dbReference>
<feature type="transmembrane region" description="Helical" evidence="1">
    <location>
        <begin position="66"/>
        <end position="85"/>
    </location>
</feature>
<keyword evidence="3" id="KW-1185">Reference proteome</keyword>
<keyword evidence="1" id="KW-0812">Transmembrane</keyword>
<dbReference type="InterPro" id="IPR008535">
    <property type="entry name" value="DUF817"/>
</dbReference>